<name>A0ABT0Z337_9FLAO</name>
<dbReference type="RefSeq" id="WP_252113951.1">
    <property type="nucleotide sequence ID" value="NZ_JAMSCK010000004.1"/>
</dbReference>
<proteinExistence type="predicted"/>
<evidence type="ECO:0000313" key="2">
    <source>
        <dbReference type="Proteomes" id="UP001155077"/>
    </source>
</evidence>
<reference evidence="1" key="1">
    <citation type="submission" date="2022-06" db="EMBL/GenBank/DDBJ databases">
        <title>Gramella sediminis sp. nov., isolated from deep-sea sediment of the Indian Ocean.</title>
        <authorList>
            <person name="Yang L."/>
        </authorList>
    </citation>
    <scope>NUCLEOTIDE SEQUENCE</scope>
    <source>
        <strain evidence="1">HMD3159</strain>
    </source>
</reference>
<keyword evidence="2" id="KW-1185">Reference proteome</keyword>
<gene>
    <name evidence="1" type="ORF">NE848_12180</name>
</gene>
<evidence type="ECO:0000313" key="1">
    <source>
        <dbReference type="EMBL" id="MCM8570141.1"/>
    </source>
</evidence>
<organism evidence="1 2">
    <name type="scientific">Gramella jeungdoensis</name>
    <dbReference type="NCBI Taxonomy" id="708091"/>
    <lineage>
        <taxon>Bacteria</taxon>
        <taxon>Pseudomonadati</taxon>
        <taxon>Bacteroidota</taxon>
        <taxon>Flavobacteriia</taxon>
        <taxon>Flavobacteriales</taxon>
        <taxon>Flavobacteriaceae</taxon>
        <taxon>Christiangramia</taxon>
    </lineage>
</organism>
<comment type="caution">
    <text evidence="1">The sequence shown here is derived from an EMBL/GenBank/DDBJ whole genome shotgun (WGS) entry which is preliminary data.</text>
</comment>
<dbReference type="EMBL" id="JAMSCK010000004">
    <property type="protein sequence ID" value="MCM8570141.1"/>
    <property type="molecule type" value="Genomic_DNA"/>
</dbReference>
<dbReference type="Proteomes" id="UP001155077">
    <property type="component" value="Unassembled WGS sequence"/>
</dbReference>
<sequence length="53" mass="6286">MPRKNNLVSGTFPEYDQDRLKMVLSLIITGLKEDFSFSDFFLKYIIPIRIYVI</sequence>
<accession>A0ABT0Z337</accession>
<protein>
    <submittedName>
        <fullName evidence="1">Uncharacterized protein</fullName>
    </submittedName>
</protein>